<dbReference type="Proteomes" id="UP001358417">
    <property type="component" value="Unassembled WGS sequence"/>
</dbReference>
<feature type="domain" description="FAD-binding" evidence="5">
    <location>
        <begin position="4"/>
        <end position="358"/>
    </location>
</feature>
<gene>
    <name evidence="6" type="ORF">LTR84_008064</name>
</gene>
<dbReference type="GO" id="GO:0016491">
    <property type="term" value="F:oxidoreductase activity"/>
    <property type="evidence" value="ECO:0007669"/>
    <property type="project" value="UniProtKB-KW"/>
</dbReference>
<dbReference type="GO" id="GO:0044550">
    <property type="term" value="P:secondary metabolite biosynthetic process"/>
    <property type="evidence" value="ECO:0007669"/>
    <property type="project" value="TreeGrafter"/>
</dbReference>
<organism evidence="6 7">
    <name type="scientific">Exophiala bonariae</name>
    <dbReference type="NCBI Taxonomy" id="1690606"/>
    <lineage>
        <taxon>Eukaryota</taxon>
        <taxon>Fungi</taxon>
        <taxon>Dikarya</taxon>
        <taxon>Ascomycota</taxon>
        <taxon>Pezizomycotina</taxon>
        <taxon>Eurotiomycetes</taxon>
        <taxon>Chaetothyriomycetidae</taxon>
        <taxon>Chaetothyriales</taxon>
        <taxon>Herpotrichiellaceae</taxon>
        <taxon>Exophiala</taxon>
    </lineage>
</organism>
<evidence type="ECO:0000256" key="2">
    <source>
        <dbReference type="ARBA" id="ARBA00022827"/>
    </source>
</evidence>
<keyword evidence="7" id="KW-1185">Reference proteome</keyword>
<dbReference type="RefSeq" id="XP_064710617.1">
    <property type="nucleotide sequence ID" value="XM_064851614.1"/>
</dbReference>
<evidence type="ECO:0000313" key="6">
    <source>
        <dbReference type="EMBL" id="KAK5061520.1"/>
    </source>
</evidence>
<dbReference type="InterPro" id="IPR036188">
    <property type="entry name" value="FAD/NAD-bd_sf"/>
</dbReference>
<sequence>MTNEVAIIGAGLSGLTLALALHQQGIKATVYESRASPLNIGGAVMLSPNALKVLDALDLYQQVQSRGYNFESLEFLKSGGELIETYEFGSNAKYGYQANRIYRHELIDSILSDVLAKGISVVFNRKYLRVVEETNDHVIWESTDGQKSEAMLLIGADGIHSSVRKHIYPEIEPKFTGMAGITAAVPATQVVYPGGKIDKPLTFISKDKGAFVIAPQKADASEMFFGKQRPIEEQTREGWEKFFADKESLVKFLQTDAEVFGEVAISATKSIPHDKINVWPFYVIPPLQTWASDKRRVLILGDAAHAIPPSAGQGINQAFEDVYMFALLLAEAKRGKVKLEEALGTWQSYRQDRIGKVLELNKQIDLRRMPAPPIGSQPQHEVPKQEFDLSWLYEPDFKAEVETWVTMMNN</sequence>
<comment type="caution">
    <text evidence="6">The sequence shown here is derived from an EMBL/GenBank/DDBJ whole genome shotgun (WGS) entry which is preliminary data.</text>
</comment>
<protein>
    <recommendedName>
        <fullName evidence="5">FAD-binding domain-containing protein</fullName>
    </recommendedName>
</protein>
<evidence type="ECO:0000313" key="7">
    <source>
        <dbReference type="Proteomes" id="UP001358417"/>
    </source>
</evidence>
<dbReference type="Pfam" id="PF01494">
    <property type="entry name" value="FAD_binding_3"/>
    <property type="match status" value="1"/>
</dbReference>
<dbReference type="FunFam" id="3.50.50.60:FF:000156">
    <property type="entry name" value="Salicylate hydroxylase, putative"/>
    <property type="match status" value="1"/>
</dbReference>
<keyword evidence="1" id="KW-0285">Flavoprotein</keyword>
<dbReference type="GeneID" id="89976229"/>
<dbReference type="InterPro" id="IPR002938">
    <property type="entry name" value="FAD-bd"/>
</dbReference>
<dbReference type="SUPFAM" id="SSF51905">
    <property type="entry name" value="FAD/NAD(P)-binding domain"/>
    <property type="match status" value="1"/>
</dbReference>
<name>A0AAV9NQL1_9EURO</name>
<reference evidence="6 7" key="1">
    <citation type="submission" date="2023-08" db="EMBL/GenBank/DDBJ databases">
        <title>Black Yeasts Isolated from many extreme environments.</title>
        <authorList>
            <person name="Coleine C."/>
            <person name="Stajich J.E."/>
            <person name="Selbmann L."/>
        </authorList>
    </citation>
    <scope>NUCLEOTIDE SEQUENCE [LARGE SCALE GENOMIC DNA]</scope>
    <source>
        <strain evidence="6 7">CCFEE 5792</strain>
    </source>
</reference>
<dbReference type="PANTHER" id="PTHR46720:SF1">
    <property type="entry name" value="HYDROXYLASE, PUTATIVE (AFU_ORTHOLOGUE AFUA_8G06050)-RELATED"/>
    <property type="match status" value="1"/>
</dbReference>
<evidence type="ECO:0000256" key="3">
    <source>
        <dbReference type="ARBA" id="ARBA00023002"/>
    </source>
</evidence>
<dbReference type="Gene3D" id="3.50.50.60">
    <property type="entry name" value="FAD/NAD(P)-binding domain"/>
    <property type="match status" value="1"/>
</dbReference>
<dbReference type="AlphaFoldDB" id="A0AAV9NQL1"/>
<dbReference type="GO" id="GO:0071949">
    <property type="term" value="F:FAD binding"/>
    <property type="evidence" value="ECO:0007669"/>
    <property type="project" value="InterPro"/>
</dbReference>
<proteinExistence type="predicted"/>
<dbReference type="PRINTS" id="PR00420">
    <property type="entry name" value="RNGMNOXGNASE"/>
</dbReference>
<evidence type="ECO:0000256" key="1">
    <source>
        <dbReference type="ARBA" id="ARBA00022630"/>
    </source>
</evidence>
<keyword evidence="2" id="KW-0274">FAD</keyword>
<keyword evidence="3" id="KW-0560">Oxidoreductase</keyword>
<evidence type="ECO:0000259" key="5">
    <source>
        <dbReference type="Pfam" id="PF01494"/>
    </source>
</evidence>
<evidence type="ECO:0000256" key="4">
    <source>
        <dbReference type="SAM" id="SignalP"/>
    </source>
</evidence>
<feature type="signal peptide" evidence="4">
    <location>
        <begin position="1"/>
        <end position="20"/>
    </location>
</feature>
<dbReference type="EMBL" id="JAVRRD010000003">
    <property type="protein sequence ID" value="KAK5061520.1"/>
    <property type="molecule type" value="Genomic_DNA"/>
</dbReference>
<keyword evidence="4" id="KW-0732">Signal</keyword>
<accession>A0AAV9NQL1</accession>
<dbReference type="InterPro" id="IPR051104">
    <property type="entry name" value="FAD_monoxygenase"/>
</dbReference>
<dbReference type="PANTHER" id="PTHR46720">
    <property type="entry name" value="HYDROXYLASE, PUTATIVE (AFU_ORTHOLOGUE AFUA_3G01460)-RELATED"/>
    <property type="match status" value="1"/>
</dbReference>
<feature type="chain" id="PRO_5044024157" description="FAD-binding domain-containing protein" evidence="4">
    <location>
        <begin position="21"/>
        <end position="410"/>
    </location>
</feature>